<evidence type="ECO:0000256" key="1">
    <source>
        <dbReference type="ARBA" id="ARBA00022729"/>
    </source>
</evidence>
<dbReference type="Pfam" id="PF13343">
    <property type="entry name" value="SBP_bac_6"/>
    <property type="match status" value="1"/>
</dbReference>
<dbReference type="EMBL" id="CP065218">
    <property type="protein sequence ID" value="QPL55980.1"/>
    <property type="molecule type" value="Genomic_DNA"/>
</dbReference>
<evidence type="ECO:0000313" key="3">
    <source>
        <dbReference type="Proteomes" id="UP000594435"/>
    </source>
</evidence>
<dbReference type="Proteomes" id="UP000594435">
    <property type="component" value="Chromosome 2"/>
</dbReference>
<proteinExistence type="predicted"/>
<dbReference type="PANTHER" id="PTHR30006:SF25">
    <property type="entry name" value="PHOSPHOGLYCERATE TRANSPORT REGULATORY PROTEIN PGTC"/>
    <property type="match status" value="1"/>
</dbReference>
<dbReference type="SUPFAM" id="SSF53850">
    <property type="entry name" value="Periplasmic binding protein-like II"/>
    <property type="match status" value="1"/>
</dbReference>
<reference evidence="2 3" key="1">
    <citation type="submission" date="2020-11" db="EMBL/GenBank/DDBJ databases">
        <title>Complete and Circularized Genome Assembly of a human isolate of Vibrio navarrensis biotype pommerensis with MiSeq and MinION Sequence Data.</title>
        <authorList>
            <person name="Schwartz K."/>
            <person name="Borowiak M."/>
            <person name="Deneke C."/>
            <person name="Balau V."/>
            <person name="Metelmann C."/>
            <person name="Strauch E."/>
        </authorList>
    </citation>
    <scope>NUCLEOTIDE SEQUENCE [LARGE SCALE GENOMIC DNA]</scope>
    <source>
        <strain evidence="2 3">20-VB00237</strain>
    </source>
</reference>
<keyword evidence="1" id="KW-0732">Signal</keyword>
<sequence length="432" mass="49006">MMDNRIKRGLSLMGIVGACLLSVSGLAADKEIVVLTTFSKEPLTALTEEFALLHPEAVVRFIHRRSQSSIQLLNKSHMKDIDLVLSSSPFLMQHLLQSQRLAPVLYQEKLPNWFEPYVLSPQARVMTIGYSGAGLIWNRDYLQTHHLQVPKAFTDLVQPQYFGHLTMSSPSRSGTTQMMVESILSRYGWQEGWRILLNIGANLATISSRSFGVSDYIAKGQFGIGPTIDSYALLTQRKFEHVGFSYEADFTLMPTYIAKLQRPQDDPLVNEFMTMLLSDKMQQTLGQNSFAKFSLHDTSLSDGQLPHLRVDQVVLRETLTNKLFDLAITKRLPQLKDTWLSIIQLQQRFAGHADMLDRIEVIRIKAFDIGIAESEVLDISRKLREETQRNEEGDAHVQAFLAEFSHEASRRLAQKLAEADEQLKVLKREGSK</sequence>
<dbReference type="PROSITE" id="PS51257">
    <property type="entry name" value="PROKAR_LIPOPROTEIN"/>
    <property type="match status" value="1"/>
</dbReference>
<dbReference type="Gene3D" id="3.40.190.10">
    <property type="entry name" value="Periplasmic binding protein-like II"/>
    <property type="match status" value="1"/>
</dbReference>
<gene>
    <name evidence="2" type="ORF">I3X05_17820</name>
</gene>
<name>A0AAJ4IFI8_9VIBR</name>
<protein>
    <submittedName>
        <fullName evidence="2">ABC transporter substrate-binding protein</fullName>
    </submittedName>
</protein>
<accession>A0AAJ4IFI8</accession>
<dbReference type="GO" id="GO:0030288">
    <property type="term" value="C:outer membrane-bounded periplasmic space"/>
    <property type="evidence" value="ECO:0007669"/>
    <property type="project" value="TreeGrafter"/>
</dbReference>
<dbReference type="AlphaFoldDB" id="A0AAJ4IFI8"/>
<organism evidence="2 3">
    <name type="scientific">Vibrio navarrensis</name>
    <dbReference type="NCBI Taxonomy" id="29495"/>
    <lineage>
        <taxon>Bacteria</taxon>
        <taxon>Pseudomonadati</taxon>
        <taxon>Pseudomonadota</taxon>
        <taxon>Gammaproteobacteria</taxon>
        <taxon>Vibrionales</taxon>
        <taxon>Vibrionaceae</taxon>
        <taxon>Vibrio</taxon>
    </lineage>
</organism>
<evidence type="ECO:0000313" key="2">
    <source>
        <dbReference type="EMBL" id="QPL55980.1"/>
    </source>
</evidence>
<dbReference type="RefSeq" id="WP_139046429.1">
    <property type="nucleotide sequence ID" value="NZ_CP065218.1"/>
</dbReference>
<dbReference type="PANTHER" id="PTHR30006">
    <property type="entry name" value="THIAMINE-BINDING PERIPLASMIC PROTEIN-RELATED"/>
    <property type="match status" value="1"/>
</dbReference>